<dbReference type="Pfam" id="PF04055">
    <property type="entry name" value="Radical_SAM"/>
    <property type="match status" value="2"/>
</dbReference>
<dbReference type="EMBL" id="SMSI01000003">
    <property type="protein sequence ID" value="TDH35171.1"/>
    <property type="molecule type" value="Genomic_DNA"/>
</dbReference>
<dbReference type="InterPro" id="IPR058240">
    <property type="entry name" value="rSAM_sf"/>
</dbReference>
<dbReference type="HAMAP" id="MF_01611">
    <property type="entry name" value="FO_synth_sub1"/>
    <property type="match status" value="1"/>
</dbReference>
<dbReference type="RefSeq" id="WP_133285456.1">
    <property type="nucleotide sequence ID" value="NZ_SMSI01000003.1"/>
</dbReference>
<evidence type="ECO:0000256" key="10">
    <source>
        <dbReference type="ARBA" id="ARBA00022679"/>
    </source>
</evidence>
<reference evidence="19 20" key="1">
    <citation type="journal article" date="2013" name="Int. J. Syst. Evol. Microbiol.">
        <title>Hoeflea suaedae sp. nov., an endophytic bacterium isolated from the root of the halophyte Suaeda maritima.</title>
        <authorList>
            <person name="Chung E.J."/>
            <person name="Park J.A."/>
            <person name="Pramanik P."/>
            <person name="Bibi F."/>
            <person name="Jeon C.O."/>
            <person name="Chung Y.R."/>
        </authorList>
    </citation>
    <scope>NUCLEOTIDE SEQUENCE [LARGE SCALE GENOMIC DNA]</scope>
    <source>
        <strain evidence="19 20">YC6898</strain>
    </source>
</reference>
<dbReference type="PANTHER" id="PTHR43076">
    <property type="entry name" value="FO SYNTHASE (COFH)"/>
    <property type="match status" value="1"/>
</dbReference>
<dbReference type="InterPro" id="IPR034405">
    <property type="entry name" value="F420"/>
</dbReference>
<dbReference type="SFLD" id="SFLDG01389">
    <property type="entry name" value="menaquinone_synthsis_involved"/>
    <property type="match status" value="1"/>
</dbReference>
<dbReference type="Gene3D" id="3.20.20.70">
    <property type="entry name" value="Aldolase class I"/>
    <property type="match status" value="2"/>
</dbReference>
<evidence type="ECO:0000256" key="11">
    <source>
        <dbReference type="ARBA" id="ARBA00022691"/>
    </source>
</evidence>
<comment type="caution">
    <text evidence="19">The sequence shown here is derived from an EMBL/GenBank/DDBJ whole genome shotgun (WGS) entry which is preliminary data.</text>
</comment>
<evidence type="ECO:0000313" key="20">
    <source>
        <dbReference type="Proteomes" id="UP000295131"/>
    </source>
</evidence>
<dbReference type="SFLD" id="SFLDF00343">
    <property type="entry name" value="aminofutalosine_synthase_(mqnE"/>
    <property type="match status" value="1"/>
</dbReference>
<comment type="cofactor">
    <cofactor evidence="1">
        <name>[4Fe-4S] cluster</name>
        <dbReference type="ChEBI" id="CHEBI:49883"/>
    </cofactor>
</comment>
<dbReference type="Pfam" id="PF19288">
    <property type="entry name" value="CofH_C"/>
    <property type="match status" value="1"/>
</dbReference>
<dbReference type="Proteomes" id="UP000295131">
    <property type="component" value="Unassembled WGS sequence"/>
</dbReference>
<dbReference type="InterPro" id="IPR013785">
    <property type="entry name" value="Aldolase_TIM"/>
</dbReference>
<dbReference type="SFLD" id="SFLDF00294">
    <property type="entry name" value="7_8-didemethyl-8-hydroxy-5-dea"/>
    <property type="match status" value="1"/>
</dbReference>
<keyword evidence="11" id="KW-0949">S-adenosyl-L-methionine</keyword>
<evidence type="ECO:0000256" key="13">
    <source>
        <dbReference type="ARBA" id="ARBA00023004"/>
    </source>
</evidence>
<feature type="domain" description="Radical SAM core" evidence="18">
    <location>
        <begin position="464"/>
        <end position="703"/>
    </location>
</feature>
<keyword evidence="15" id="KW-0456">Lyase</keyword>
<dbReference type="OrthoDB" id="9802027at2"/>
<name>A0A4R5PJ25_9HYPH</name>
<dbReference type="EC" id="2.5.1.147" evidence="7"/>
<dbReference type="GO" id="GO:0044689">
    <property type="term" value="F:7,8-didemethyl-8-hydroxy-5-deazariboflavin synthase activity"/>
    <property type="evidence" value="ECO:0007669"/>
    <property type="project" value="UniProtKB-EC"/>
</dbReference>
<dbReference type="NCBIfam" id="TIGR00423">
    <property type="entry name" value="CofH family radical SAM protein"/>
    <property type="match status" value="1"/>
</dbReference>
<dbReference type="PROSITE" id="PS51918">
    <property type="entry name" value="RADICAL_SAM"/>
    <property type="match status" value="2"/>
</dbReference>
<dbReference type="InterPro" id="IPR019940">
    <property type="entry name" value="CofH_family"/>
</dbReference>
<comment type="function">
    <text evidence="2">Catalyzes the radical-mediated synthesis of 7,8-didemethyl-8-hydroxy-5-deazariboflavin (FO) from 5-amino-6-(D-ribitylamino)uracil and L-tyrosine.</text>
</comment>
<dbReference type="SFLD" id="SFLDG01388">
    <property type="entry name" value="7_8-didemethyl-8-hydroxy-5-dea"/>
    <property type="match status" value="2"/>
</dbReference>
<comment type="similarity">
    <text evidence="5">In the N-terminal section; belongs to the radical SAM superfamily. CofG family.</text>
</comment>
<evidence type="ECO:0000313" key="19">
    <source>
        <dbReference type="EMBL" id="TDH35171.1"/>
    </source>
</evidence>
<dbReference type="InterPro" id="IPR007197">
    <property type="entry name" value="rSAM"/>
</dbReference>
<keyword evidence="12" id="KW-0479">Metal-binding</keyword>
<dbReference type="NCBIfam" id="TIGR03551">
    <property type="entry name" value="F420_cofH"/>
    <property type="match status" value="1"/>
</dbReference>
<dbReference type="CDD" id="cd01335">
    <property type="entry name" value="Radical_SAM"/>
    <property type="match status" value="2"/>
</dbReference>
<dbReference type="InterPro" id="IPR045567">
    <property type="entry name" value="CofH/MnqC-like_C"/>
</dbReference>
<dbReference type="InterPro" id="IPR006638">
    <property type="entry name" value="Elp3/MiaA/NifB-like_rSAM"/>
</dbReference>
<keyword evidence="10" id="KW-0808">Transferase</keyword>
<feature type="domain" description="Radical SAM core" evidence="18">
    <location>
        <begin position="49"/>
        <end position="296"/>
    </location>
</feature>
<evidence type="ECO:0000256" key="16">
    <source>
        <dbReference type="ARBA" id="ARBA00048468"/>
    </source>
</evidence>
<evidence type="ECO:0000256" key="2">
    <source>
        <dbReference type="ARBA" id="ARBA00003692"/>
    </source>
</evidence>
<evidence type="ECO:0000256" key="14">
    <source>
        <dbReference type="ARBA" id="ARBA00023014"/>
    </source>
</evidence>
<gene>
    <name evidence="19" type="primary">cofH</name>
    <name evidence="19" type="ORF">E2A64_15815</name>
</gene>
<dbReference type="GO" id="GO:0141093">
    <property type="term" value="F:5-amino-6-(D-ribitylamino)uracil--L-tyrosine 4-hydroxyphenyl transferase activity"/>
    <property type="evidence" value="ECO:0007669"/>
    <property type="project" value="UniProtKB-EC"/>
</dbReference>
<dbReference type="NCBIfam" id="NF004884">
    <property type="entry name" value="PRK06245.1"/>
    <property type="match status" value="1"/>
</dbReference>
<protein>
    <recommendedName>
        <fullName evidence="8">FO synthase</fullName>
        <ecNumber evidence="7">2.5.1.147</ecNumber>
        <ecNumber evidence="6">4.3.1.32</ecNumber>
    </recommendedName>
</protein>
<organism evidence="19 20">
    <name type="scientific">Pseudohoeflea suaedae</name>
    <dbReference type="NCBI Taxonomy" id="877384"/>
    <lineage>
        <taxon>Bacteria</taxon>
        <taxon>Pseudomonadati</taxon>
        <taxon>Pseudomonadota</taxon>
        <taxon>Alphaproteobacteria</taxon>
        <taxon>Hyphomicrobiales</taxon>
        <taxon>Rhizobiaceae</taxon>
        <taxon>Pseudohoeflea</taxon>
    </lineage>
</organism>
<dbReference type="InterPro" id="IPR020050">
    <property type="entry name" value="FO_synthase_su2"/>
</dbReference>
<evidence type="ECO:0000256" key="5">
    <source>
        <dbReference type="ARBA" id="ARBA00010826"/>
    </source>
</evidence>
<dbReference type="InterPro" id="IPR019939">
    <property type="entry name" value="CofG_family"/>
</dbReference>
<keyword evidence="9" id="KW-0004">4Fe-4S</keyword>
<evidence type="ECO:0000256" key="1">
    <source>
        <dbReference type="ARBA" id="ARBA00001966"/>
    </source>
</evidence>
<dbReference type="SFLD" id="SFLDG01064">
    <property type="entry name" value="F420__menaquinone_cofactor_bio"/>
    <property type="match status" value="3"/>
</dbReference>
<dbReference type="PANTHER" id="PTHR43076:SF1">
    <property type="entry name" value="LIPOYL SYNTHASE 2"/>
    <property type="match status" value="1"/>
</dbReference>
<evidence type="ECO:0000256" key="3">
    <source>
        <dbReference type="ARBA" id="ARBA00004712"/>
    </source>
</evidence>
<comment type="similarity">
    <text evidence="4">In the C-terminal section; belongs to the radical SAM superfamily. CofH family.</text>
</comment>
<dbReference type="GO" id="GO:0046872">
    <property type="term" value="F:metal ion binding"/>
    <property type="evidence" value="ECO:0007669"/>
    <property type="project" value="UniProtKB-KW"/>
</dbReference>
<dbReference type="HAMAP" id="MF_01612">
    <property type="entry name" value="FO_synth_sub2"/>
    <property type="match status" value="1"/>
</dbReference>
<comment type="catalytic activity">
    <reaction evidence="17">
        <text>5-amino-5-(4-hydroxybenzyl)-6-(D-ribitylimino)-5,6-dihydrouracil + S-adenosyl-L-methionine = 7,8-didemethyl-8-hydroxy-5-deazariboflavin + 5'-deoxyadenosine + L-methionine + NH4(+) + H(+)</text>
        <dbReference type="Rhea" id="RHEA:55204"/>
        <dbReference type="ChEBI" id="CHEBI:15378"/>
        <dbReference type="ChEBI" id="CHEBI:17319"/>
        <dbReference type="ChEBI" id="CHEBI:28938"/>
        <dbReference type="ChEBI" id="CHEBI:57844"/>
        <dbReference type="ChEBI" id="CHEBI:59789"/>
        <dbReference type="ChEBI" id="CHEBI:59904"/>
        <dbReference type="ChEBI" id="CHEBI:85936"/>
        <dbReference type="EC" id="4.3.1.32"/>
    </reaction>
</comment>
<keyword evidence="13" id="KW-0408">Iron</keyword>
<evidence type="ECO:0000256" key="8">
    <source>
        <dbReference type="ARBA" id="ARBA00022220"/>
    </source>
</evidence>
<dbReference type="AlphaFoldDB" id="A0A4R5PJ25"/>
<dbReference type="SUPFAM" id="SSF102114">
    <property type="entry name" value="Radical SAM enzymes"/>
    <property type="match status" value="2"/>
</dbReference>
<sequence>MTEQLFLETFPLNKRLTREEAVSLIGLEDLTPLLAAAGRRRDVAHGDVVSYSRKVFIPLTQLCRDVCHYCTFAHPPRKGQRAYLNRDEVLAIARAGREAGCKEALFTLGDRPEARYRLAREELAALGHASTLSYLAEMAELVWKETGLLPHLNPGLLSEEDFRALRPLSISQGIMLETVSDRLCGKGMAHYGSPDKVPAARLQTLRLAGEQAVPFTSGILIGIGETREERIDSLLALRDINDAHGHIQEIIVQNFRPKPGTLMKDVAAPATDDHLWTIAVARLLFEPAMNIQAPPNLSPGALRQLVDAGINDWGGVSPVTPDHVNPEAPWPHLEELATETAKAGKVLTERLAIYPSHARDALKWVDPAMRTSLYNLVDGDGWPRRDSWCPGRQDLPPEADAVLVKPKRPVQASARLQAILGRVDNGQLLDTDDIVHLFRARGDEFSAVCRAADELRRRVNGDVVSYVVTRNINYTNICYFKCQFCAFSKGKLSENLRGRPYDIGMDEIAGRVREAWDRGATEVCMQGGIHPAYTGQKYLDICEAVAGAQPNMHLHAFSPLEVTQGAQTLGISVPEFLARLKDAGLKSLPGTAAEVLDDEVRAILCSDKINTREWIEVMRAAHALKLRSTATIMFGHVDRYDHWARHLVRVRDLQIETGGFTEFVPLPFVHMEAPIYLKGRSRPGPTFRETILMHAVARLVLHPHITNIQASWVKLGPDGVRHCLDAGVNDLGGTLMDESISRSAGASFGQEMTPQEMERIIVSTGRLPRLRTTLYDNAPAERRTTAFAAGIRTESASRLVHTENAR</sequence>
<evidence type="ECO:0000256" key="9">
    <source>
        <dbReference type="ARBA" id="ARBA00022485"/>
    </source>
</evidence>
<dbReference type="GO" id="GO:0051539">
    <property type="term" value="F:4 iron, 4 sulfur cluster binding"/>
    <property type="evidence" value="ECO:0007669"/>
    <property type="project" value="UniProtKB-KW"/>
</dbReference>
<dbReference type="UniPathway" id="UPA00072"/>
<evidence type="ECO:0000259" key="18">
    <source>
        <dbReference type="PROSITE" id="PS51918"/>
    </source>
</evidence>
<dbReference type="SMART" id="SM00729">
    <property type="entry name" value="Elp3"/>
    <property type="match status" value="2"/>
</dbReference>
<proteinExistence type="inferred from homology"/>
<evidence type="ECO:0000256" key="12">
    <source>
        <dbReference type="ARBA" id="ARBA00022723"/>
    </source>
</evidence>
<dbReference type="NCBIfam" id="TIGR03550">
    <property type="entry name" value="F420_cofG"/>
    <property type="match status" value="1"/>
</dbReference>
<evidence type="ECO:0000256" key="15">
    <source>
        <dbReference type="ARBA" id="ARBA00023239"/>
    </source>
</evidence>
<keyword evidence="14" id="KW-0411">Iron-sulfur</keyword>
<evidence type="ECO:0000256" key="17">
    <source>
        <dbReference type="ARBA" id="ARBA00048974"/>
    </source>
</evidence>
<accession>A0A4R5PJ25</accession>
<comment type="catalytic activity">
    <reaction evidence="16">
        <text>5-amino-6-(D-ribitylamino)uracil + L-tyrosine + S-adenosyl-L-methionine = 5-amino-5-(4-hydroxybenzyl)-6-(D-ribitylimino)-5,6-dihydrouracil + 2-iminoacetate + 5'-deoxyadenosine + L-methionine + H(+)</text>
        <dbReference type="Rhea" id="RHEA:55200"/>
        <dbReference type="ChEBI" id="CHEBI:15378"/>
        <dbReference type="ChEBI" id="CHEBI:15934"/>
        <dbReference type="ChEBI" id="CHEBI:17319"/>
        <dbReference type="ChEBI" id="CHEBI:57844"/>
        <dbReference type="ChEBI" id="CHEBI:58315"/>
        <dbReference type="ChEBI" id="CHEBI:59789"/>
        <dbReference type="ChEBI" id="CHEBI:77846"/>
        <dbReference type="ChEBI" id="CHEBI:85936"/>
        <dbReference type="EC" id="2.5.1.147"/>
    </reaction>
</comment>
<dbReference type="EC" id="4.3.1.32" evidence="6"/>
<evidence type="ECO:0000256" key="7">
    <source>
        <dbReference type="ARBA" id="ARBA00012289"/>
    </source>
</evidence>
<keyword evidence="20" id="KW-1185">Reference proteome</keyword>
<comment type="pathway">
    <text evidence="3">Cofactor biosynthesis; coenzyme F0 biosynthesis.</text>
</comment>
<evidence type="ECO:0000256" key="4">
    <source>
        <dbReference type="ARBA" id="ARBA00010051"/>
    </source>
</evidence>
<evidence type="ECO:0000256" key="6">
    <source>
        <dbReference type="ARBA" id="ARBA00012126"/>
    </source>
</evidence>
<dbReference type="SFLD" id="SFLDS00029">
    <property type="entry name" value="Radical_SAM"/>
    <property type="match status" value="3"/>
</dbReference>